<feature type="region of interest" description="Disordered" evidence="1">
    <location>
        <begin position="18"/>
        <end position="72"/>
    </location>
</feature>
<comment type="caution">
    <text evidence="2">The sequence shown here is derived from an EMBL/GenBank/DDBJ whole genome shotgun (WGS) entry which is preliminary data.</text>
</comment>
<dbReference type="Proteomes" id="UP001152049">
    <property type="component" value="Unassembled WGS sequence"/>
</dbReference>
<reference evidence="2" key="1">
    <citation type="submission" date="2022-09" db="EMBL/GenBank/DDBJ databases">
        <title>Fusarium specimens isolated from Avocado Roots.</title>
        <authorList>
            <person name="Stajich J."/>
            <person name="Roper C."/>
            <person name="Heimlech-Rivalta G."/>
        </authorList>
    </citation>
    <scope>NUCLEOTIDE SEQUENCE</scope>
    <source>
        <strain evidence="2">CF00136</strain>
    </source>
</reference>
<feature type="compositionally biased region" description="Basic and acidic residues" evidence="1">
    <location>
        <begin position="21"/>
        <end position="31"/>
    </location>
</feature>
<dbReference type="OrthoDB" id="10502061at2759"/>
<accession>A0A9W8RR70</accession>
<evidence type="ECO:0000313" key="2">
    <source>
        <dbReference type="EMBL" id="KAJ4249102.1"/>
    </source>
</evidence>
<name>A0A9W8RR70_9HYPO</name>
<evidence type="ECO:0000256" key="1">
    <source>
        <dbReference type="SAM" id="MobiDB-lite"/>
    </source>
</evidence>
<gene>
    <name evidence="2" type="ORF">NW762_012436</name>
</gene>
<organism evidence="2 3">
    <name type="scientific">Fusarium torreyae</name>
    <dbReference type="NCBI Taxonomy" id="1237075"/>
    <lineage>
        <taxon>Eukaryota</taxon>
        <taxon>Fungi</taxon>
        <taxon>Dikarya</taxon>
        <taxon>Ascomycota</taxon>
        <taxon>Pezizomycotina</taxon>
        <taxon>Sordariomycetes</taxon>
        <taxon>Hypocreomycetidae</taxon>
        <taxon>Hypocreales</taxon>
        <taxon>Nectriaceae</taxon>
        <taxon>Fusarium</taxon>
    </lineage>
</organism>
<evidence type="ECO:0000313" key="3">
    <source>
        <dbReference type="Proteomes" id="UP001152049"/>
    </source>
</evidence>
<proteinExistence type="predicted"/>
<dbReference type="EMBL" id="JAOQAZ010000034">
    <property type="protein sequence ID" value="KAJ4249102.1"/>
    <property type="molecule type" value="Genomic_DNA"/>
</dbReference>
<protein>
    <submittedName>
        <fullName evidence="2">Uncharacterized protein</fullName>
    </submittedName>
</protein>
<dbReference type="AlphaFoldDB" id="A0A9W8RR70"/>
<sequence>MNTYEAAKQIFVAVTAQNDAEPARQEARLEEINSNSPDFNEDNGPSPAYDDDYDQVCHEKGGSGTSASVTEDGRVDIRINQLNRRLSQMFTSTLHKQTRTAQDTQLPPVLDTLSNLGSGRGSKPAALNIVIQVVGSRGDV</sequence>
<keyword evidence="3" id="KW-1185">Reference proteome</keyword>